<feature type="domain" description="Peroxisomal multifunctional enzyme type 2-like N-terminal" evidence="7">
    <location>
        <begin position="16"/>
        <end position="142"/>
    </location>
</feature>
<reference evidence="9" key="1">
    <citation type="submission" date="2022-11" db="UniProtKB">
        <authorList>
            <consortium name="WormBaseParasite"/>
        </authorList>
    </citation>
    <scope>IDENTIFICATION</scope>
</reference>
<dbReference type="Pfam" id="PF22622">
    <property type="entry name" value="MFE-2_hydrat-2_N"/>
    <property type="match status" value="1"/>
</dbReference>
<dbReference type="InterPro" id="IPR054357">
    <property type="entry name" value="MFE-2_N"/>
</dbReference>
<keyword evidence="8" id="KW-1185">Reference proteome</keyword>
<evidence type="ECO:0000256" key="3">
    <source>
        <dbReference type="ARBA" id="ARBA00023140"/>
    </source>
</evidence>
<organism evidence="8 9">
    <name type="scientific">Ditylenchus dipsaci</name>
    <dbReference type="NCBI Taxonomy" id="166011"/>
    <lineage>
        <taxon>Eukaryota</taxon>
        <taxon>Metazoa</taxon>
        <taxon>Ecdysozoa</taxon>
        <taxon>Nematoda</taxon>
        <taxon>Chromadorea</taxon>
        <taxon>Rhabditida</taxon>
        <taxon>Tylenchina</taxon>
        <taxon>Tylenchomorpha</taxon>
        <taxon>Sphaerularioidea</taxon>
        <taxon>Anguinidae</taxon>
        <taxon>Anguininae</taxon>
        <taxon>Ditylenchus</taxon>
    </lineage>
</organism>
<keyword evidence="3" id="KW-0576">Peroxisome</keyword>
<dbReference type="InterPro" id="IPR003033">
    <property type="entry name" value="SCP2_sterol-bd_dom"/>
</dbReference>
<name>A0A915DSW3_9BILA</name>
<evidence type="ECO:0000313" key="8">
    <source>
        <dbReference type="Proteomes" id="UP000887574"/>
    </source>
</evidence>
<dbReference type="Proteomes" id="UP000887574">
    <property type="component" value="Unplaced"/>
</dbReference>
<evidence type="ECO:0000259" key="7">
    <source>
        <dbReference type="Pfam" id="PF22622"/>
    </source>
</evidence>
<dbReference type="Pfam" id="PF02036">
    <property type="entry name" value="SCP2"/>
    <property type="match status" value="1"/>
</dbReference>
<dbReference type="GO" id="GO:0018812">
    <property type="term" value="F:3-hydroxyacyl-CoA dehydratase activity"/>
    <property type="evidence" value="ECO:0007669"/>
    <property type="project" value="UniProtKB-ARBA"/>
</dbReference>
<proteinExistence type="inferred from homology"/>
<dbReference type="GO" id="GO:0003857">
    <property type="term" value="F:(3S)-3-hydroxyacyl-CoA dehydrogenase (NAD+) activity"/>
    <property type="evidence" value="ECO:0007669"/>
    <property type="project" value="TreeGrafter"/>
</dbReference>
<dbReference type="GO" id="GO:0006635">
    <property type="term" value="P:fatty acid beta-oxidation"/>
    <property type="evidence" value="ECO:0007669"/>
    <property type="project" value="TreeGrafter"/>
</dbReference>
<evidence type="ECO:0000259" key="5">
    <source>
        <dbReference type="Pfam" id="PF01575"/>
    </source>
</evidence>
<dbReference type="AlphaFoldDB" id="A0A915DSW3"/>
<feature type="domain" description="SCP2" evidence="6">
    <location>
        <begin position="309"/>
        <end position="417"/>
    </location>
</feature>
<dbReference type="WBParaSite" id="jg23303">
    <property type="protein sequence ID" value="jg23303"/>
    <property type="gene ID" value="jg23303"/>
</dbReference>
<dbReference type="PANTHER" id="PTHR13078:SF56">
    <property type="entry name" value="PEROXISOMAL MULTIFUNCTIONAL ENZYME TYPE 2"/>
    <property type="match status" value="1"/>
</dbReference>
<evidence type="ECO:0000259" key="6">
    <source>
        <dbReference type="Pfam" id="PF02036"/>
    </source>
</evidence>
<dbReference type="Gene3D" id="3.30.1050.10">
    <property type="entry name" value="SCP2 sterol-binding domain"/>
    <property type="match status" value="1"/>
</dbReference>
<dbReference type="InterPro" id="IPR036527">
    <property type="entry name" value="SCP2_sterol-bd_dom_sf"/>
</dbReference>
<dbReference type="SUPFAM" id="SSF55718">
    <property type="entry name" value="SCP-like"/>
    <property type="match status" value="1"/>
</dbReference>
<accession>A0A915DSW3</accession>
<dbReference type="InterPro" id="IPR002539">
    <property type="entry name" value="MaoC-like_dom"/>
</dbReference>
<keyword evidence="4" id="KW-0456">Lyase</keyword>
<dbReference type="FunFam" id="3.10.129.10:FF:000013">
    <property type="entry name" value="Peroxisomal multifunctional enzyme type 2"/>
    <property type="match status" value="1"/>
</dbReference>
<dbReference type="CDD" id="cd03448">
    <property type="entry name" value="HDE_HSD"/>
    <property type="match status" value="1"/>
</dbReference>
<comment type="similarity">
    <text evidence="2">Belongs to the short-chain dehydrogenases/reductases (SDR) family.</text>
</comment>
<dbReference type="PANTHER" id="PTHR13078">
    <property type="entry name" value="PEROXISOMAL MULTIFUNCTIONAL ENZYME TYPE 2-RELATED"/>
    <property type="match status" value="1"/>
</dbReference>
<evidence type="ECO:0000256" key="4">
    <source>
        <dbReference type="ARBA" id="ARBA00023239"/>
    </source>
</evidence>
<dbReference type="Pfam" id="PF01575">
    <property type="entry name" value="MaoC_dehydratas"/>
    <property type="match status" value="1"/>
</dbReference>
<sequence length="426" mass="46893">MDAEAAKKFGPRSSTFKYTTRDAILYALGIGATTSRDLHFLYENHENFQVFPTFVVASGLLASSFGDWPGITYNFAKILHGEQYIELFDSLPNEAAELRNETRILDVLDKSSGAVIISEVTTYDNKSGKKLAVQEFALFQVGSGNFGGHKNSQFERKAPSVPARPADKIAEECVALDQATLYRLGGGDLNPLHIDPEFAKMAGFSKPILHGLCSLGIAAKQILREYGDNDAANFQAIKVRFSAPVYPGQTLVTEMWKEGKRIHFQTKVKETCKVVISNGFVDLHVDKPSSSDSTKTVESKSRVKSSVIFETIKNELPNNRELISKLNAIVLYDITKDSKHAAYYTLDFKNGKGAVYEGEPKNSEKPSTTVTVDDDDFVKLASGKLDGIKSIELTAFMSGKLKVKGNLMLLQKLQSILAKARPTSKL</sequence>
<evidence type="ECO:0000313" key="9">
    <source>
        <dbReference type="WBParaSite" id="jg23303"/>
    </source>
</evidence>
<evidence type="ECO:0000256" key="2">
    <source>
        <dbReference type="ARBA" id="ARBA00006484"/>
    </source>
</evidence>
<protein>
    <submittedName>
        <fullName evidence="9">Hydroxysteroid 17-beta dehydrogenase 4</fullName>
    </submittedName>
</protein>
<dbReference type="GO" id="GO:0044594">
    <property type="term" value="F:17-beta-hydroxysteroid dehydrogenase (NAD+) activity"/>
    <property type="evidence" value="ECO:0007669"/>
    <property type="project" value="TreeGrafter"/>
</dbReference>
<dbReference type="Gene3D" id="3.10.129.10">
    <property type="entry name" value="Hotdog Thioesterase"/>
    <property type="match status" value="1"/>
</dbReference>
<dbReference type="GO" id="GO:0005777">
    <property type="term" value="C:peroxisome"/>
    <property type="evidence" value="ECO:0007669"/>
    <property type="project" value="UniProtKB-SubCell"/>
</dbReference>
<dbReference type="InterPro" id="IPR029069">
    <property type="entry name" value="HotDog_dom_sf"/>
</dbReference>
<evidence type="ECO:0000256" key="1">
    <source>
        <dbReference type="ARBA" id="ARBA00004275"/>
    </source>
</evidence>
<comment type="subcellular location">
    <subcellularLocation>
        <location evidence="1">Peroxisome</location>
    </subcellularLocation>
</comment>
<feature type="domain" description="MaoC-like" evidence="5">
    <location>
        <begin position="162"/>
        <end position="277"/>
    </location>
</feature>
<dbReference type="SUPFAM" id="SSF54637">
    <property type="entry name" value="Thioesterase/thiol ester dehydrase-isomerase"/>
    <property type="match status" value="2"/>
</dbReference>